<comment type="caution">
    <text evidence="1">The sequence shown here is derived from an EMBL/GenBank/DDBJ whole genome shotgun (WGS) entry which is preliminary data.</text>
</comment>
<dbReference type="OMA" id="NNFCHIF"/>
<gene>
    <name evidence="1" type="ORF">PPRIM_AZ9-3.1.T0230246</name>
</gene>
<protein>
    <submittedName>
        <fullName evidence="1">Uncharacterized protein</fullName>
    </submittedName>
</protein>
<reference evidence="1" key="1">
    <citation type="submission" date="2021-01" db="EMBL/GenBank/DDBJ databases">
        <authorList>
            <consortium name="Genoscope - CEA"/>
            <person name="William W."/>
        </authorList>
    </citation>
    <scope>NUCLEOTIDE SEQUENCE</scope>
</reference>
<dbReference type="EMBL" id="CAJJDM010000021">
    <property type="protein sequence ID" value="CAD8055568.1"/>
    <property type="molecule type" value="Genomic_DNA"/>
</dbReference>
<sequence length="196" mass="23715">MKIAIEKQNRNFNTNVIVPYQILYYVQLMNVFSIMNDIQIKQEQNEEKEKIIEQEETQKINQNNLKNQVTQCSNSYYLYPGQSKNYYKNMGQKIANFILQEFSEENEITQEPHIKKFLKMDSQKFNRNSIQQLIKSKKGKRICRLFFAQFKWVKPFVAQHKTELDLNFRLNRQFYQNRKSVSQSTKVEDFQIKEEN</sequence>
<keyword evidence="2" id="KW-1185">Reference proteome</keyword>
<dbReference type="AlphaFoldDB" id="A0A8S1KKG3"/>
<proteinExistence type="predicted"/>
<accession>A0A8S1KKG3</accession>
<dbReference type="Proteomes" id="UP000688137">
    <property type="component" value="Unassembled WGS sequence"/>
</dbReference>
<name>A0A8S1KKG3_PARPR</name>
<evidence type="ECO:0000313" key="1">
    <source>
        <dbReference type="EMBL" id="CAD8055568.1"/>
    </source>
</evidence>
<evidence type="ECO:0000313" key="2">
    <source>
        <dbReference type="Proteomes" id="UP000688137"/>
    </source>
</evidence>
<organism evidence="1 2">
    <name type="scientific">Paramecium primaurelia</name>
    <dbReference type="NCBI Taxonomy" id="5886"/>
    <lineage>
        <taxon>Eukaryota</taxon>
        <taxon>Sar</taxon>
        <taxon>Alveolata</taxon>
        <taxon>Ciliophora</taxon>
        <taxon>Intramacronucleata</taxon>
        <taxon>Oligohymenophorea</taxon>
        <taxon>Peniculida</taxon>
        <taxon>Parameciidae</taxon>
        <taxon>Paramecium</taxon>
    </lineage>
</organism>